<comment type="caution">
    <text evidence="1">The sequence shown here is derived from an EMBL/GenBank/DDBJ whole genome shotgun (WGS) entry which is preliminary data.</text>
</comment>
<gene>
    <name evidence="1" type="ORF">H6G05_00425</name>
</gene>
<dbReference type="EMBL" id="JACJQY010000001">
    <property type="protein sequence ID" value="MBD2315312.1"/>
    <property type="molecule type" value="Genomic_DNA"/>
</dbReference>
<name>A0ABR8C3Q4_9CYAN</name>
<evidence type="ECO:0000313" key="1">
    <source>
        <dbReference type="EMBL" id="MBD2315312.1"/>
    </source>
</evidence>
<dbReference type="RefSeq" id="WP_190575309.1">
    <property type="nucleotide sequence ID" value="NZ_CAWPQU010000001.1"/>
</dbReference>
<accession>A0ABR8C3Q4</accession>
<keyword evidence="2" id="KW-1185">Reference proteome</keyword>
<sequence>MIAYIICEGTADKQLLKTVLPAASLNQVEIVVGGGISSVKSIARSLVVRRQTPVVIVVDSDSIVPELVQMRIREITEIVESVSVNTPVKVMLFVPEIEVILFQDLHLLTRLLGYSPSQADLNLAVVQPRKVLEKLLTQSEKVHSLNEILDLLANENINNLRDFPTIQELIKFLQSVREPVNA</sequence>
<protein>
    <submittedName>
        <fullName evidence="1">Uncharacterized protein</fullName>
    </submittedName>
</protein>
<proteinExistence type="predicted"/>
<dbReference type="Proteomes" id="UP000618445">
    <property type="component" value="Unassembled WGS sequence"/>
</dbReference>
<evidence type="ECO:0000313" key="2">
    <source>
        <dbReference type="Proteomes" id="UP000618445"/>
    </source>
</evidence>
<reference evidence="1 2" key="1">
    <citation type="journal article" date="2020" name="ISME J.">
        <title>Comparative genomics reveals insights into cyanobacterial evolution and habitat adaptation.</title>
        <authorList>
            <person name="Chen M.Y."/>
            <person name="Teng W.K."/>
            <person name="Zhao L."/>
            <person name="Hu C.X."/>
            <person name="Zhou Y.K."/>
            <person name="Han B.P."/>
            <person name="Song L.R."/>
            <person name="Shu W.S."/>
        </authorList>
    </citation>
    <scope>NUCLEOTIDE SEQUENCE [LARGE SCALE GENOMIC DNA]</scope>
    <source>
        <strain evidence="1 2">FACHB-1050</strain>
    </source>
</reference>
<organism evidence="1 2">
    <name type="scientific">Phormidium tenue FACHB-1050</name>
    <dbReference type="NCBI Taxonomy" id="2692857"/>
    <lineage>
        <taxon>Bacteria</taxon>
        <taxon>Bacillati</taxon>
        <taxon>Cyanobacteriota</taxon>
        <taxon>Cyanophyceae</taxon>
        <taxon>Oscillatoriophycideae</taxon>
        <taxon>Oscillatoriales</taxon>
        <taxon>Oscillatoriaceae</taxon>
        <taxon>Phormidium</taxon>
    </lineage>
</organism>